<dbReference type="EMBL" id="JABEQJ010000022">
    <property type="protein sequence ID" value="MBB2161605.1"/>
    <property type="molecule type" value="Genomic_DNA"/>
</dbReference>
<feature type="transmembrane region" description="Helical" evidence="2">
    <location>
        <begin position="602"/>
        <end position="626"/>
    </location>
</feature>
<feature type="transmembrane region" description="Helical" evidence="2">
    <location>
        <begin position="646"/>
        <end position="665"/>
    </location>
</feature>
<gene>
    <name evidence="4" type="ORF">HLH48_15735</name>
</gene>
<feature type="transmembrane region" description="Helical" evidence="2">
    <location>
        <begin position="557"/>
        <end position="582"/>
    </location>
</feature>
<feature type="signal peptide" evidence="3">
    <location>
        <begin position="1"/>
        <end position="21"/>
    </location>
</feature>
<feature type="transmembrane region" description="Helical" evidence="2">
    <location>
        <begin position="104"/>
        <end position="129"/>
    </location>
</feature>
<feature type="transmembrane region" description="Helical" evidence="2">
    <location>
        <begin position="498"/>
        <end position="521"/>
    </location>
</feature>
<keyword evidence="3" id="KW-0732">Signal</keyword>
<reference evidence="4 5" key="1">
    <citation type="submission" date="2020-04" db="EMBL/GenBank/DDBJ databases">
        <title>Description of novel Gluconacetobacter.</title>
        <authorList>
            <person name="Sombolestani A."/>
        </authorList>
    </citation>
    <scope>NUCLEOTIDE SEQUENCE [LARGE SCALE GENOMIC DNA]</scope>
    <source>
        <strain evidence="4 5">LMG 19747</strain>
    </source>
</reference>
<proteinExistence type="predicted"/>
<keyword evidence="2" id="KW-0472">Membrane</keyword>
<evidence type="ECO:0000313" key="5">
    <source>
        <dbReference type="Proteomes" id="UP000589085"/>
    </source>
</evidence>
<dbReference type="RefSeq" id="WP_182998434.1">
    <property type="nucleotide sequence ID" value="NZ_JABEQJ010000022.1"/>
</dbReference>
<evidence type="ECO:0000256" key="2">
    <source>
        <dbReference type="SAM" id="Phobius"/>
    </source>
</evidence>
<evidence type="ECO:0000256" key="3">
    <source>
        <dbReference type="SAM" id="SignalP"/>
    </source>
</evidence>
<accession>A0A7W4IEY4</accession>
<protein>
    <submittedName>
        <fullName evidence="4">DotA/TraY family protein</fullName>
    </submittedName>
</protein>
<dbReference type="AlphaFoldDB" id="A0A7W4IEY4"/>
<feature type="transmembrane region" description="Helical" evidence="2">
    <location>
        <begin position="58"/>
        <end position="83"/>
    </location>
</feature>
<feature type="region of interest" description="Disordered" evidence="1">
    <location>
        <begin position="724"/>
        <end position="770"/>
    </location>
</feature>
<comment type="caution">
    <text evidence="4">The sequence shown here is derived from an EMBL/GenBank/DDBJ whole genome shotgun (WGS) entry which is preliminary data.</text>
</comment>
<feature type="chain" id="PRO_5030606979" evidence="3">
    <location>
        <begin position="22"/>
        <end position="770"/>
    </location>
</feature>
<name>A0A7W4IEY4_9PROT</name>
<keyword evidence="2" id="KW-0812">Transmembrane</keyword>
<evidence type="ECO:0000313" key="4">
    <source>
        <dbReference type="EMBL" id="MBB2161605.1"/>
    </source>
</evidence>
<keyword evidence="2" id="KW-1133">Transmembrane helix</keyword>
<feature type="compositionally biased region" description="Basic and acidic residues" evidence="1">
    <location>
        <begin position="745"/>
        <end position="756"/>
    </location>
</feature>
<dbReference type="InterPro" id="IPR027628">
    <property type="entry name" value="DotA_TraY"/>
</dbReference>
<organism evidence="4 5">
    <name type="scientific">Gluconacetobacter sacchari</name>
    <dbReference type="NCBI Taxonomy" id="92759"/>
    <lineage>
        <taxon>Bacteria</taxon>
        <taxon>Pseudomonadati</taxon>
        <taxon>Pseudomonadota</taxon>
        <taxon>Alphaproteobacteria</taxon>
        <taxon>Acetobacterales</taxon>
        <taxon>Acetobacteraceae</taxon>
        <taxon>Gluconacetobacter</taxon>
    </lineage>
</organism>
<evidence type="ECO:0000256" key="1">
    <source>
        <dbReference type="SAM" id="MobiDB-lite"/>
    </source>
</evidence>
<dbReference type="NCBIfam" id="TIGR04346">
    <property type="entry name" value="DotA_TraY"/>
    <property type="match status" value="1"/>
</dbReference>
<feature type="transmembrane region" description="Helical" evidence="2">
    <location>
        <begin position="533"/>
        <end position="551"/>
    </location>
</feature>
<dbReference type="Proteomes" id="UP000589085">
    <property type="component" value="Unassembled WGS sequence"/>
</dbReference>
<sequence>MRRSIIPFLIFSALSIGMAHAQSTTGTSTTAAWSFDAGDDWTLSVLDSLIPTSGTNNVIAGSLGLIALGITGVAGGWLLYALFVRTHAIMESGKVIASGFNGFLLPRLVVMSALMIPVPGVGGLTLGMMGVKQLLRGAIGLARAENNTMIDLIGPKALPLATPSSPGTRAVVQGVIASEFCRALLNAASNNDKFVPIPSSGSNHVTSVSVAVGRTYRYALADGNGFGRPACGGVSISFPALGTDATSYLSLPDVSSAEMAALDKLVTDVRSSVAPIAQEMWKKKDSSVLRKLDAVLQTEANAYGQSTMAAVSSAISSVRTGKGRDSDPGIAEMRRLGWTGAGSYYLEIARLNSQILSLAAISPEVVSPNYNGLGGYLATDIAPFVQALDSYQDEQDERLSLFDNSSVTGQLPDLEANSSPGEPSASSSPLDWILRKLHLNERLLNVVMSLFAAPSAGSGWTDPLASQISLGHLLIHTAVVTQIGISLLSSKVGRAGELLSVVGNAVVGDIPGAAVSMAALVGGQILANMGSAVSALLMALFIPGVFMAYVLPMIPVLYFYSGVMGWLVMAVEMIVTVPFWGLSHAVLQGEGMHGRGQKGYEFLFNVVFRPALMLIALQISYVLFGAGSWFLMKSFSIAAAFTLERGFFLDNLIGALVMLCLFVAAEIKWAHVCFRLISTIPHHAVEFVSFQTVGRVNHDDFVEQSSGSGTFKSQDKALEGVRKATQDVISPGDTNTGSGGGGGGKKGEDSAADRGIDSTTRAIMRSSQRK</sequence>